<name>A0A0F9YV47_9MICR</name>
<gene>
    <name evidence="1" type="ORF">AAJ76_400062887</name>
</gene>
<keyword evidence="2" id="KW-1185">Reference proteome</keyword>
<organism evidence="1 2">
    <name type="scientific">Vairimorpha ceranae</name>
    <dbReference type="NCBI Taxonomy" id="40302"/>
    <lineage>
        <taxon>Eukaryota</taxon>
        <taxon>Fungi</taxon>
        <taxon>Fungi incertae sedis</taxon>
        <taxon>Microsporidia</taxon>
        <taxon>Nosematidae</taxon>
        <taxon>Vairimorpha</taxon>
    </lineage>
</organism>
<comment type="caution">
    <text evidence="1">The sequence shown here is derived from an EMBL/GenBank/DDBJ whole genome shotgun (WGS) entry which is preliminary data.</text>
</comment>
<proteinExistence type="predicted"/>
<dbReference type="VEuPathDB" id="MicrosporidiaDB:NCER_101997"/>
<evidence type="ECO:0000313" key="1">
    <source>
        <dbReference type="EMBL" id="KKO76327.1"/>
    </source>
</evidence>
<accession>A0A0F9YV47</accession>
<protein>
    <submittedName>
        <fullName evidence="1">Uncharacterized protein</fullName>
    </submittedName>
</protein>
<dbReference type="AlphaFoldDB" id="A0A0F9YV47"/>
<dbReference type="EMBL" id="JPQZ01000004">
    <property type="protein sequence ID" value="KKO76327.1"/>
    <property type="molecule type" value="Genomic_DNA"/>
</dbReference>
<dbReference type="GeneID" id="36320492"/>
<evidence type="ECO:0000313" key="2">
    <source>
        <dbReference type="Proteomes" id="UP000034350"/>
    </source>
</evidence>
<reference evidence="1 2" key="1">
    <citation type="journal article" date="2015" name="Environ. Microbiol.">
        <title>Genome analyses suggest the presence of polyploidy and recent human-driven expansions in eight global populations of the honeybee pathogen Nosema ceranae.</title>
        <authorList>
            <person name="Pelin A."/>
            <person name="Selman M."/>
            <person name="Aris-Brosou S."/>
            <person name="Farinelli L."/>
            <person name="Corradi N."/>
        </authorList>
    </citation>
    <scope>NUCLEOTIDE SEQUENCE [LARGE SCALE GENOMIC DNA]</scope>
    <source>
        <strain evidence="1 2">PA08 1199</strain>
    </source>
</reference>
<sequence>MFYIYFLCYLFSSNTSESDMHTNTFIKSYINDDCNAKYSSTLFTSINNATEYKELIKDLYPCSWLSSINSFFYKFDNNKHLRKFIEKYRKLICFLIPHEKFDFVYPIDYLLEQYKNRFIDNYIELELRKISLTKMLSFLRFSESINLDDIRYKNILKLYIDQIINTVEIYSKFFYELRIIYFYLINEDQLNTVDS</sequence>
<dbReference type="RefSeq" id="XP_024332069.1">
    <property type="nucleotide sequence ID" value="XM_024475546.1"/>
</dbReference>
<dbReference type="VEuPathDB" id="MicrosporidiaDB:AAJ76_400062887"/>
<dbReference type="VEuPathDB" id="MicrosporidiaDB:G9O61_00g007160"/>
<dbReference type="Proteomes" id="UP000034350">
    <property type="component" value="Unassembled WGS sequence"/>
</dbReference>